<organism evidence="5 6">
    <name type="scientific">Aspergillus terreus</name>
    <dbReference type="NCBI Taxonomy" id="33178"/>
    <lineage>
        <taxon>Eukaryota</taxon>
        <taxon>Fungi</taxon>
        <taxon>Dikarya</taxon>
        <taxon>Ascomycota</taxon>
        <taxon>Pezizomycotina</taxon>
        <taxon>Eurotiomycetes</taxon>
        <taxon>Eurotiomycetidae</taxon>
        <taxon>Eurotiales</taxon>
        <taxon>Aspergillaceae</taxon>
        <taxon>Aspergillus</taxon>
        <taxon>Aspergillus subgen. Circumdati</taxon>
    </lineage>
</organism>
<keyword evidence="5" id="KW-0560">Oxidoreductase</keyword>
<dbReference type="Gene3D" id="3.50.50.60">
    <property type="entry name" value="FAD/NAD(P)-binding domain"/>
    <property type="match status" value="3"/>
</dbReference>
<dbReference type="SUPFAM" id="SSF51905">
    <property type="entry name" value="FAD/NAD(P)-binding domain"/>
    <property type="match status" value="2"/>
</dbReference>
<comment type="similarity">
    <text evidence="2">Belongs to the FAD-binding monooxygenase family.</text>
</comment>
<evidence type="ECO:0000313" key="5">
    <source>
        <dbReference type="EMBL" id="GFF11869.1"/>
    </source>
</evidence>
<dbReference type="VEuPathDB" id="FungiDB:ATEG_01074"/>
<keyword evidence="6" id="KW-1185">Reference proteome</keyword>
<keyword evidence="4" id="KW-0274">FAD</keyword>
<comment type="cofactor">
    <cofactor evidence="1">
        <name>FAD</name>
        <dbReference type="ChEBI" id="CHEBI:57692"/>
    </cofactor>
</comment>
<keyword evidence="3" id="KW-0285">Flavoprotein</keyword>
<evidence type="ECO:0000256" key="3">
    <source>
        <dbReference type="ARBA" id="ARBA00022630"/>
    </source>
</evidence>
<dbReference type="InterPro" id="IPR051209">
    <property type="entry name" value="FAD-bind_Monooxygenase_sf"/>
</dbReference>
<dbReference type="Proteomes" id="UP000452235">
    <property type="component" value="Unassembled WGS sequence"/>
</dbReference>
<dbReference type="AlphaFoldDB" id="A0A5M3YKU5"/>
<dbReference type="PANTHER" id="PTHR42877">
    <property type="entry name" value="L-ORNITHINE N(5)-MONOOXYGENASE-RELATED"/>
    <property type="match status" value="1"/>
</dbReference>
<dbReference type="InterPro" id="IPR036188">
    <property type="entry name" value="FAD/NAD-bd_sf"/>
</dbReference>
<dbReference type="OrthoDB" id="74360at2759"/>
<evidence type="ECO:0000256" key="2">
    <source>
        <dbReference type="ARBA" id="ARBA00010139"/>
    </source>
</evidence>
<evidence type="ECO:0000256" key="4">
    <source>
        <dbReference type="ARBA" id="ARBA00022827"/>
    </source>
</evidence>
<keyword evidence="5" id="KW-0503">Monooxygenase</keyword>
<dbReference type="PANTHER" id="PTHR42877:SF7">
    <property type="entry name" value="FLAVIN-BINDING MONOOXYGENASE-RELATED"/>
    <property type="match status" value="1"/>
</dbReference>
<proteinExistence type="inferred from homology"/>
<comment type="caution">
    <text evidence="5">The sequence shown here is derived from an EMBL/GenBank/DDBJ whole genome shotgun (WGS) entry which is preliminary data.</text>
</comment>
<evidence type="ECO:0000256" key="1">
    <source>
        <dbReference type="ARBA" id="ARBA00001974"/>
    </source>
</evidence>
<dbReference type="Pfam" id="PF13450">
    <property type="entry name" value="NAD_binding_8"/>
    <property type="match status" value="1"/>
</dbReference>
<sequence length="420" mass="47369">MTDIKPTAFLHRPLKVVVIGAGISGIQIAHEITSSLPNIDLEIRDKNPRVGGTWHENRYPGCTCDVPSHTYQFSWNPNPEWSKLYAPASEIQQYLEFTVEKHNLRRFIKLHWKCVSAQWDESTAQWTTVFENVQSEETQTVVSDVLIYAVGRLNNYRLPEVEGIEEFQGDLVHTACWPTALDVRGKTVVIVGNGASAVQCVPALQPVVKNIVNIFRGPTWITPHVFSEDGSIQRDYTRGEIESFKHRPGMYYNHRMALEQKLAGGFRGLWKGTSAQAQFTAQARSFMESSIRDPSLQDALIPDFEAGCRRFTPGGHYLRTLQESNITPVRDNVVRLTQNAVITQTGKSYPCDIVVFATGFEPYQPRFPVIGRDGYSLNECWHPEGPCESYMASMVAGFPNFFGHIQSANLPRQRISDPGY</sequence>
<accession>A0A5M3YKU5</accession>
<dbReference type="EMBL" id="BLJY01000001">
    <property type="protein sequence ID" value="GFF11869.1"/>
    <property type="molecule type" value="Genomic_DNA"/>
</dbReference>
<protein>
    <submittedName>
        <fullName evidence="5">Flavin-containing monooxygenase-like</fullName>
    </submittedName>
</protein>
<evidence type="ECO:0000313" key="6">
    <source>
        <dbReference type="Proteomes" id="UP000452235"/>
    </source>
</evidence>
<dbReference type="GO" id="GO:0004497">
    <property type="term" value="F:monooxygenase activity"/>
    <property type="evidence" value="ECO:0007669"/>
    <property type="project" value="UniProtKB-KW"/>
</dbReference>
<reference evidence="5 6" key="1">
    <citation type="submission" date="2020-01" db="EMBL/GenBank/DDBJ databases">
        <title>Aspergillus terreus IFO 6365 whole genome shotgun sequence.</title>
        <authorList>
            <person name="Kanamasa S."/>
            <person name="Takahashi H."/>
        </authorList>
    </citation>
    <scope>NUCLEOTIDE SEQUENCE [LARGE SCALE GENOMIC DNA]</scope>
    <source>
        <strain evidence="5 6">IFO 6365</strain>
    </source>
</reference>
<name>A0A5M3YKU5_ASPTE</name>
<gene>
    <name evidence="5" type="ORF">ATEIFO6365_0001008900</name>
</gene>